<organism evidence="1">
    <name type="scientific">Lepeophtheirus salmonis</name>
    <name type="common">Salmon louse</name>
    <name type="synonym">Caligus salmonis</name>
    <dbReference type="NCBI Taxonomy" id="72036"/>
    <lineage>
        <taxon>Eukaryota</taxon>
        <taxon>Metazoa</taxon>
        <taxon>Ecdysozoa</taxon>
        <taxon>Arthropoda</taxon>
        <taxon>Crustacea</taxon>
        <taxon>Multicrustacea</taxon>
        <taxon>Hexanauplia</taxon>
        <taxon>Copepoda</taxon>
        <taxon>Siphonostomatoida</taxon>
        <taxon>Caligidae</taxon>
        <taxon>Lepeophtheirus</taxon>
    </lineage>
</organism>
<protein>
    <submittedName>
        <fullName evidence="1">Uncharacterized protein</fullName>
    </submittedName>
</protein>
<reference evidence="1" key="1">
    <citation type="submission" date="2014-05" db="EMBL/GenBank/DDBJ databases">
        <authorList>
            <person name="Chronopoulou M."/>
        </authorList>
    </citation>
    <scope>NUCLEOTIDE SEQUENCE</scope>
    <source>
        <tissue evidence="1">Whole organism</tissue>
    </source>
</reference>
<evidence type="ECO:0000313" key="1">
    <source>
        <dbReference type="EMBL" id="CDW25662.1"/>
    </source>
</evidence>
<dbReference type="AlphaFoldDB" id="A0A0K2TJ37"/>
<proteinExistence type="predicted"/>
<name>A0A0K2TJ37_LEPSM</name>
<dbReference type="EMBL" id="HACA01008301">
    <property type="protein sequence ID" value="CDW25662.1"/>
    <property type="molecule type" value="Transcribed_RNA"/>
</dbReference>
<accession>A0A0K2TJ37</accession>
<sequence length="29" mass="3442">MYYRSGILKISVFQYLTMVSGFEYEVCIT</sequence>